<comment type="caution">
    <text evidence="1">The sequence shown here is derived from an EMBL/GenBank/DDBJ whole genome shotgun (WGS) entry which is preliminary data.</text>
</comment>
<organism evidence="1 2">
    <name type="scientific">Sphingomonas floccifaciens</name>
    <dbReference type="NCBI Taxonomy" id="1844115"/>
    <lineage>
        <taxon>Bacteria</taxon>
        <taxon>Pseudomonadati</taxon>
        <taxon>Pseudomonadota</taxon>
        <taxon>Alphaproteobacteria</taxon>
        <taxon>Sphingomonadales</taxon>
        <taxon>Sphingomonadaceae</taxon>
        <taxon>Sphingomonas</taxon>
    </lineage>
</organism>
<sequence>MRINGQVKRTKDQHYVPQMHLRHFRGDSPKNMIWTYSKSRGTVRPSRVEETGFKKNFYSVRAGNGDYVDDLDTLLGGIESKAAPVYERLLAGEIPDGQDRADFAAFVATCYSRSPALIRAYAESIARMEVLELRVRAQNPASFNQLMNELERETGCAVEDRAAVMKFINDPSRYSIGVSEKLGLRAIAIADELTPILFERTWNVVTALDGYFITCDNPVYRWVPANTAHAIYGDGGFMNGRAEITLPLSATKMLLIGGHTSEGGDHAIGWRTLEQLNRMRAANAEEFLFANCKDDRIATLAHEFSNSRPRMRIGMKAANDFEVKVRR</sequence>
<dbReference type="Pfam" id="PF14022">
    <property type="entry name" value="DUF4238"/>
    <property type="match status" value="1"/>
</dbReference>
<dbReference type="RefSeq" id="WP_380938610.1">
    <property type="nucleotide sequence ID" value="NZ_JBHUFC010000002.1"/>
</dbReference>
<dbReference type="Proteomes" id="UP001597283">
    <property type="component" value="Unassembled WGS sequence"/>
</dbReference>
<accession>A0ABW4N919</accession>
<reference evidence="2" key="1">
    <citation type="journal article" date="2019" name="Int. J. Syst. Evol. Microbiol.">
        <title>The Global Catalogue of Microorganisms (GCM) 10K type strain sequencing project: providing services to taxonomists for standard genome sequencing and annotation.</title>
        <authorList>
            <consortium name="The Broad Institute Genomics Platform"/>
            <consortium name="The Broad Institute Genome Sequencing Center for Infectious Disease"/>
            <person name="Wu L."/>
            <person name="Ma J."/>
        </authorList>
    </citation>
    <scope>NUCLEOTIDE SEQUENCE [LARGE SCALE GENOMIC DNA]</scope>
    <source>
        <strain evidence="2">Q85</strain>
    </source>
</reference>
<evidence type="ECO:0000313" key="1">
    <source>
        <dbReference type="EMBL" id="MFD1786529.1"/>
    </source>
</evidence>
<proteinExistence type="predicted"/>
<dbReference type="EMBL" id="JBHUFC010000002">
    <property type="protein sequence ID" value="MFD1786529.1"/>
    <property type="molecule type" value="Genomic_DNA"/>
</dbReference>
<keyword evidence="2" id="KW-1185">Reference proteome</keyword>
<name>A0ABW4N919_9SPHN</name>
<evidence type="ECO:0000313" key="2">
    <source>
        <dbReference type="Proteomes" id="UP001597283"/>
    </source>
</evidence>
<gene>
    <name evidence="1" type="ORF">ACFSC3_02980</name>
</gene>
<protein>
    <submittedName>
        <fullName evidence="1">DUF4238 domain-containing protein</fullName>
    </submittedName>
</protein>
<dbReference type="InterPro" id="IPR025332">
    <property type="entry name" value="DUF4238"/>
</dbReference>